<reference evidence="2" key="1">
    <citation type="journal article" date="2023" name="Plant J.">
        <title>Genome sequences and population genomics provide insights into the demographic history, inbreeding, and mutation load of two 'living fossil' tree species of Dipteronia.</title>
        <authorList>
            <person name="Feng Y."/>
            <person name="Comes H.P."/>
            <person name="Chen J."/>
            <person name="Zhu S."/>
            <person name="Lu R."/>
            <person name="Zhang X."/>
            <person name="Li P."/>
            <person name="Qiu J."/>
            <person name="Olsen K.M."/>
            <person name="Qiu Y."/>
        </authorList>
    </citation>
    <scope>NUCLEOTIDE SEQUENCE</scope>
    <source>
        <strain evidence="2">KIB01</strain>
    </source>
</reference>
<feature type="region of interest" description="Disordered" evidence="1">
    <location>
        <begin position="74"/>
        <end position="99"/>
    </location>
</feature>
<evidence type="ECO:0000256" key="1">
    <source>
        <dbReference type="SAM" id="MobiDB-lite"/>
    </source>
</evidence>
<accession>A0AAD9TQA1</accession>
<dbReference type="AlphaFoldDB" id="A0AAD9TQA1"/>
<gene>
    <name evidence="2" type="ORF">Ddye_027701</name>
</gene>
<comment type="caution">
    <text evidence="2">The sequence shown here is derived from an EMBL/GenBank/DDBJ whole genome shotgun (WGS) entry which is preliminary data.</text>
</comment>
<proteinExistence type="predicted"/>
<protein>
    <submittedName>
        <fullName evidence="2">Uncharacterized protein</fullName>
    </submittedName>
</protein>
<organism evidence="2 3">
    <name type="scientific">Dipteronia dyeriana</name>
    <dbReference type="NCBI Taxonomy" id="168575"/>
    <lineage>
        <taxon>Eukaryota</taxon>
        <taxon>Viridiplantae</taxon>
        <taxon>Streptophyta</taxon>
        <taxon>Embryophyta</taxon>
        <taxon>Tracheophyta</taxon>
        <taxon>Spermatophyta</taxon>
        <taxon>Magnoliopsida</taxon>
        <taxon>eudicotyledons</taxon>
        <taxon>Gunneridae</taxon>
        <taxon>Pentapetalae</taxon>
        <taxon>rosids</taxon>
        <taxon>malvids</taxon>
        <taxon>Sapindales</taxon>
        <taxon>Sapindaceae</taxon>
        <taxon>Hippocastanoideae</taxon>
        <taxon>Acereae</taxon>
        <taxon>Dipteronia</taxon>
    </lineage>
</organism>
<evidence type="ECO:0000313" key="2">
    <source>
        <dbReference type="EMBL" id="KAK2639906.1"/>
    </source>
</evidence>
<evidence type="ECO:0000313" key="3">
    <source>
        <dbReference type="Proteomes" id="UP001280121"/>
    </source>
</evidence>
<keyword evidence="3" id="KW-1185">Reference proteome</keyword>
<dbReference type="EMBL" id="JANJYI010000008">
    <property type="protein sequence ID" value="KAK2639906.1"/>
    <property type="molecule type" value="Genomic_DNA"/>
</dbReference>
<dbReference type="Proteomes" id="UP001280121">
    <property type="component" value="Unassembled WGS sequence"/>
</dbReference>
<name>A0AAD9TQA1_9ROSI</name>
<sequence length="99" mass="11367">MQYLRNSTQFGHIYLGVVKQLREFGFRGYDNIGFQIEHACNNPLTPIEEPEVVEAIDWYDKEAVMFEYEADSEREVIESGKREGIDGHEGDEGVQSHDG</sequence>